<feature type="signal peptide" evidence="1">
    <location>
        <begin position="1"/>
        <end position="31"/>
    </location>
</feature>
<name>A0A973A8N5_9GAMM</name>
<comment type="caution">
    <text evidence="2">The sequence shown here is derived from an EMBL/GenBank/DDBJ whole genome shotgun (WGS) entry which is preliminary data.</text>
</comment>
<proteinExistence type="predicted"/>
<dbReference type="AlphaFoldDB" id="A0A973A8N5"/>
<protein>
    <submittedName>
        <fullName evidence="2">Tetratricopeptide repeat protein</fullName>
    </submittedName>
</protein>
<dbReference type="SUPFAM" id="SSF48452">
    <property type="entry name" value="TPR-like"/>
    <property type="match status" value="1"/>
</dbReference>
<evidence type="ECO:0000313" key="2">
    <source>
        <dbReference type="EMBL" id="NQV63946.1"/>
    </source>
</evidence>
<evidence type="ECO:0000313" key="3">
    <source>
        <dbReference type="Proteomes" id="UP000754644"/>
    </source>
</evidence>
<accession>A0A973A8N5</accession>
<dbReference type="EMBL" id="JABMOJ010000044">
    <property type="protein sequence ID" value="NQV63946.1"/>
    <property type="molecule type" value="Genomic_DNA"/>
</dbReference>
<evidence type="ECO:0000256" key="1">
    <source>
        <dbReference type="SAM" id="SignalP"/>
    </source>
</evidence>
<keyword evidence="1" id="KW-0732">Signal</keyword>
<reference evidence="2" key="1">
    <citation type="submission" date="2020-05" db="EMBL/GenBank/DDBJ databases">
        <title>Sulfur intermediates as new biogeochemical hubs in an aquatic model microbial ecosystem.</title>
        <authorList>
            <person name="Vigneron A."/>
        </authorList>
    </citation>
    <scope>NUCLEOTIDE SEQUENCE</scope>
    <source>
        <strain evidence="2">Bin.250</strain>
    </source>
</reference>
<sequence>MSKVVEKRVLRRWLRGTTMALSVLLSMTTLAAESPASQEIARQELYAQAKEYLQQGEAAQAFALLAAQEGELSGEDEFDYLFGVAALDSQQAGEAIFSLQRLVARKSNFSGARLELARAYFDVGDDELASVEFSRVLTENPPENVVAAVTSYQEAIKVRTSAYKTTTQLYFEAGGGYDGNALSATDEQIFLGFQLSESNLAKPSKFATAVFGGFINRPVTTASTLLFTGRLDHRSTPSTHFIDSSNLDLGVAWNWNKEENSFSLAANNLFSMLDREYSRRDAGLMATYLRQVSKTLQMSTFARGAVSRFNGAALSVRDVNQTLLGVSAVKTFAASQVSLSLTKSADTTVDSASPFSTDGFAVSLGSSWFRPNGVQYILGANFSRTDYDDEYFGFTRQDDSYGVTASGVWPDFPAKSWVMTAQVNYGFKHSTVSLFEFDRLDAGVSFRKTFD</sequence>
<organism evidence="2 3">
    <name type="scientific">SAR86 cluster bacterium</name>
    <dbReference type="NCBI Taxonomy" id="2030880"/>
    <lineage>
        <taxon>Bacteria</taxon>
        <taxon>Pseudomonadati</taxon>
        <taxon>Pseudomonadota</taxon>
        <taxon>Gammaproteobacteria</taxon>
        <taxon>SAR86 cluster</taxon>
    </lineage>
</organism>
<dbReference type="Proteomes" id="UP000754644">
    <property type="component" value="Unassembled WGS sequence"/>
</dbReference>
<gene>
    <name evidence="2" type="ORF">HQ497_01155</name>
</gene>
<feature type="chain" id="PRO_5037103118" evidence="1">
    <location>
        <begin position="32"/>
        <end position="451"/>
    </location>
</feature>
<dbReference type="Gene3D" id="1.25.40.10">
    <property type="entry name" value="Tetratricopeptide repeat domain"/>
    <property type="match status" value="1"/>
</dbReference>
<dbReference type="InterPro" id="IPR011990">
    <property type="entry name" value="TPR-like_helical_dom_sf"/>
</dbReference>